<name>K7RVT7_9CAUD</name>
<organism evidence="7 8">
    <name type="scientific">Vibrio phage vB_VpaS_MAR10</name>
    <dbReference type="NCBI Taxonomy" id="1229755"/>
    <lineage>
        <taxon>Viruses</taxon>
        <taxon>Duplodnaviria</taxon>
        <taxon>Heunggongvirae</taxon>
        <taxon>Uroviricota</taxon>
        <taxon>Caudoviricetes</taxon>
        <taxon>Mardecavirus</taxon>
        <taxon>Mardecavirus MAR10</taxon>
    </lineage>
</organism>
<evidence type="ECO:0000313" key="8">
    <source>
        <dbReference type="Proteomes" id="UP000009398"/>
    </source>
</evidence>
<evidence type="ECO:0000256" key="5">
    <source>
        <dbReference type="SAM" id="Phobius"/>
    </source>
</evidence>
<evidence type="ECO:0000256" key="2">
    <source>
        <dbReference type="ARBA" id="ARBA00022692"/>
    </source>
</evidence>
<reference evidence="7 8" key="1">
    <citation type="journal article" date="2012" name="J. Virol.">
        <title>Genome Sequence of Temperate Vibrio parahaemolyticus Bacteriophage vB_VpaS_MAR10.</title>
        <authorList>
            <person name="Alanis Villa A."/>
            <person name="Kropinski A.M."/>
            <person name="Abbasifar R."/>
            <person name="Abbasifar A."/>
            <person name="Griffiths M.W."/>
        </authorList>
    </citation>
    <scope>NUCLEOTIDE SEQUENCE [LARGE SCALE GENOMIC DNA]</scope>
</reference>
<keyword evidence="2 5" id="KW-0812">Transmembrane</keyword>
<dbReference type="KEGG" id="vg:14181824"/>
<feature type="transmembrane region" description="Helical" evidence="5">
    <location>
        <begin position="55"/>
        <end position="76"/>
    </location>
</feature>
<evidence type="ECO:0000313" key="7">
    <source>
        <dbReference type="EMBL" id="AFV81325.1"/>
    </source>
</evidence>
<protein>
    <recommendedName>
        <fullName evidence="6">TM2 domain-containing protein</fullName>
    </recommendedName>
</protein>
<dbReference type="OrthoDB" id="33187at10239"/>
<evidence type="ECO:0000256" key="4">
    <source>
        <dbReference type="ARBA" id="ARBA00023136"/>
    </source>
</evidence>
<accession>K7RVT7</accession>
<comment type="subcellular location">
    <subcellularLocation>
        <location evidence="1">Membrane</location>
        <topology evidence="1">Multi-pass membrane protein</topology>
    </subcellularLocation>
</comment>
<gene>
    <name evidence="7" type="ORF">MAR10_089</name>
</gene>
<dbReference type="InterPro" id="IPR007829">
    <property type="entry name" value="TM2"/>
</dbReference>
<evidence type="ECO:0000256" key="1">
    <source>
        <dbReference type="ARBA" id="ARBA00004141"/>
    </source>
</evidence>
<proteinExistence type="predicted"/>
<dbReference type="Pfam" id="PF05154">
    <property type="entry name" value="TM2"/>
    <property type="match status" value="1"/>
</dbReference>
<keyword evidence="8" id="KW-1185">Reference proteome</keyword>
<feature type="domain" description="TM2" evidence="6">
    <location>
        <begin position="34"/>
        <end position="79"/>
    </location>
</feature>
<sequence>MAELQLPNTIAAAAKNLSSEQRALLLQKYRDGAKSKGLNWFLWLIGFQHFYQGKIGMGLLFLCTLPLGIGFVWWIFEAFRNNKEIDKLNDQLAMELFTEQKLLASD</sequence>
<dbReference type="EMBL" id="JX556418">
    <property type="protein sequence ID" value="AFV81325.1"/>
    <property type="molecule type" value="Genomic_DNA"/>
</dbReference>
<evidence type="ECO:0000256" key="3">
    <source>
        <dbReference type="ARBA" id="ARBA00022989"/>
    </source>
</evidence>
<evidence type="ECO:0000259" key="6">
    <source>
        <dbReference type="Pfam" id="PF05154"/>
    </source>
</evidence>
<keyword evidence="4 5" id="KW-0472">Membrane</keyword>
<dbReference type="RefSeq" id="YP_007111939.1">
    <property type="nucleotide sequence ID" value="NC_019713.1"/>
</dbReference>
<dbReference type="GeneID" id="14181824"/>
<dbReference type="Proteomes" id="UP000009398">
    <property type="component" value="Segment"/>
</dbReference>
<keyword evidence="3 5" id="KW-1133">Transmembrane helix</keyword>
<dbReference type="GO" id="GO:0016020">
    <property type="term" value="C:membrane"/>
    <property type="evidence" value="ECO:0007669"/>
    <property type="project" value="UniProtKB-SubCell"/>
</dbReference>